<dbReference type="CDD" id="cd19097">
    <property type="entry name" value="AKR_unchar"/>
    <property type="match status" value="1"/>
</dbReference>
<comment type="caution">
    <text evidence="2">The sequence shown here is derived from an EMBL/GenBank/DDBJ whole genome shotgun (WGS) entry which is preliminary data.</text>
</comment>
<dbReference type="PANTHER" id="PTHR43312:SF1">
    <property type="entry name" value="NADP-DEPENDENT OXIDOREDUCTASE DOMAIN-CONTAINING PROTEIN"/>
    <property type="match status" value="1"/>
</dbReference>
<dbReference type="Proteomes" id="UP000569914">
    <property type="component" value="Unassembled WGS sequence"/>
</dbReference>
<feature type="domain" description="NADP-dependent oxidoreductase" evidence="1">
    <location>
        <begin position="4"/>
        <end position="281"/>
    </location>
</feature>
<evidence type="ECO:0000259" key="1">
    <source>
        <dbReference type="Pfam" id="PF00248"/>
    </source>
</evidence>
<evidence type="ECO:0000313" key="2">
    <source>
        <dbReference type="EMBL" id="NYE74500.1"/>
    </source>
</evidence>
<keyword evidence="3" id="KW-1185">Reference proteome</keyword>
<dbReference type="PANTHER" id="PTHR43312">
    <property type="entry name" value="D-THREO-ALDOSE 1-DEHYDROGENASE"/>
    <property type="match status" value="1"/>
</dbReference>
<dbReference type="InterPro" id="IPR023210">
    <property type="entry name" value="NADP_OxRdtase_dom"/>
</dbReference>
<dbReference type="Pfam" id="PF00248">
    <property type="entry name" value="Aldo_ket_red"/>
    <property type="match status" value="1"/>
</dbReference>
<sequence length="305" mass="32803">MSDRLVIGAAQLGQAYGRGPRREPPSEHEADAWYDAVVAVNARGIDTARAYGDSEAVIGRARDGRPGPALITKIRPLPEFDADSDPAAVERAVRESLAASFAALRVDSVDTVLLHRARDLRAGAGRSVTILDSLRADGVIIEWGVSVGSLDELLAALQLPGLGHVQVPYNLLDRRWCEPPVVAAIRSRPKVVIAARSTYLQGILVDPLARSWPGPHPADATELADRLDRIRRALGRESLRDLALGYVLGHPWVGAVVVGARSAAQITDTARLVARPPLTLAELDWVRSELPAGPLDLVDPSRWKG</sequence>
<gene>
    <name evidence="2" type="ORF">BKA15_005829</name>
</gene>
<dbReference type="EMBL" id="JACCBU010000001">
    <property type="protein sequence ID" value="NYE74500.1"/>
    <property type="molecule type" value="Genomic_DNA"/>
</dbReference>
<organism evidence="2 3">
    <name type="scientific">Microlunatus parietis</name>
    <dbReference type="NCBI Taxonomy" id="682979"/>
    <lineage>
        <taxon>Bacteria</taxon>
        <taxon>Bacillati</taxon>
        <taxon>Actinomycetota</taxon>
        <taxon>Actinomycetes</taxon>
        <taxon>Propionibacteriales</taxon>
        <taxon>Propionibacteriaceae</taxon>
        <taxon>Microlunatus</taxon>
    </lineage>
</organism>
<protein>
    <submittedName>
        <fullName evidence="2">Aryl-alcohol dehydrogenase-like predicted oxidoreductase</fullName>
    </submittedName>
</protein>
<name>A0A7Y9ID20_9ACTN</name>
<accession>A0A7Y9ID20</accession>
<evidence type="ECO:0000313" key="3">
    <source>
        <dbReference type="Proteomes" id="UP000569914"/>
    </source>
</evidence>
<dbReference type="AlphaFoldDB" id="A0A7Y9ID20"/>
<dbReference type="Gene3D" id="3.20.20.100">
    <property type="entry name" value="NADP-dependent oxidoreductase domain"/>
    <property type="match status" value="1"/>
</dbReference>
<dbReference type="InterPro" id="IPR036812">
    <property type="entry name" value="NAD(P)_OxRdtase_dom_sf"/>
</dbReference>
<proteinExistence type="predicted"/>
<dbReference type="InterPro" id="IPR053135">
    <property type="entry name" value="AKR2_Oxidoreductase"/>
</dbReference>
<dbReference type="SUPFAM" id="SSF51430">
    <property type="entry name" value="NAD(P)-linked oxidoreductase"/>
    <property type="match status" value="1"/>
</dbReference>
<reference evidence="2 3" key="1">
    <citation type="submission" date="2020-07" db="EMBL/GenBank/DDBJ databases">
        <title>Sequencing the genomes of 1000 actinobacteria strains.</title>
        <authorList>
            <person name="Klenk H.-P."/>
        </authorList>
    </citation>
    <scope>NUCLEOTIDE SEQUENCE [LARGE SCALE GENOMIC DNA]</scope>
    <source>
        <strain evidence="2 3">DSM 22083</strain>
    </source>
</reference>
<dbReference type="RefSeq" id="WP_179756854.1">
    <property type="nucleotide sequence ID" value="NZ_JACCBU010000001.1"/>
</dbReference>